<dbReference type="PANTHER" id="PTHR37805">
    <property type="entry name" value="CYTOPLASMIC PROTEIN-RELATED"/>
    <property type="match status" value="1"/>
</dbReference>
<dbReference type="EMBL" id="FWXO01000003">
    <property type="protein sequence ID" value="SMC60686.1"/>
    <property type="molecule type" value="Genomic_DNA"/>
</dbReference>
<name>A0A1W2AJ27_9FLAO</name>
<sequence length="123" mass="14265">MTNNDILKKLRVALMLRDDEIVDILKLVDFKMSKAELGAFFRKEDHPNYMECGDQVLRNFLNGLVIHFRGTKESPKNPKVTLANLKKGPSFKKSYDPDFKAKQEKKVDKNIIHGKYKNKKSPK</sequence>
<dbReference type="OrthoDB" id="9788465at2"/>
<evidence type="ECO:0000313" key="2">
    <source>
        <dbReference type="Proteomes" id="UP000192360"/>
    </source>
</evidence>
<dbReference type="STRING" id="504486.SAMN05660703_1978"/>
<accession>A0A1W2AJ27</accession>
<protein>
    <submittedName>
        <fullName evidence="1">Uncharacterized protein</fullName>
    </submittedName>
</protein>
<evidence type="ECO:0000313" key="1">
    <source>
        <dbReference type="EMBL" id="SMC60686.1"/>
    </source>
</evidence>
<keyword evidence="2" id="KW-1185">Reference proteome</keyword>
<dbReference type="Proteomes" id="UP000192360">
    <property type="component" value="Unassembled WGS sequence"/>
</dbReference>
<dbReference type="RefSeq" id="WP_084061328.1">
    <property type="nucleotide sequence ID" value="NZ_FWXO01000003.1"/>
</dbReference>
<dbReference type="AlphaFoldDB" id="A0A1W2AJ27"/>
<dbReference type="PANTHER" id="PTHR37805:SF1">
    <property type="entry name" value="CYTOPLASMIC PROTEIN"/>
    <property type="match status" value="1"/>
</dbReference>
<organism evidence="1 2">
    <name type="scientific">Cellulophaga tyrosinoxydans</name>
    <dbReference type="NCBI Taxonomy" id="504486"/>
    <lineage>
        <taxon>Bacteria</taxon>
        <taxon>Pseudomonadati</taxon>
        <taxon>Bacteroidota</taxon>
        <taxon>Flavobacteriia</taxon>
        <taxon>Flavobacteriales</taxon>
        <taxon>Flavobacteriaceae</taxon>
        <taxon>Cellulophaga</taxon>
    </lineage>
</organism>
<dbReference type="Pfam" id="PF07308">
    <property type="entry name" value="DUF1456"/>
    <property type="match status" value="1"/>
</dbReference>
<gene>
    <name evidence="1" type="ORF">SAMN05660703_1978</name>
</gene>
<proteinExistence type="predicted"/>
<reference evidence="1 2" key="1">
    <citation type="submission" date="2017-04" db="EMBL/GenBank/DDBJ databases">
        <authorList>
            <person name="Afonso C.L."/>
            <person name="Miller P.J."/>
            <person name="Scott M.A."/>
            <person name="Spackman E."/>
            <person name="Goraichik I."/>
            <person name="Dimitrov K.M."/>
            <person name="Suarez D.L."/>
            <person name="Swayne D.E."/>
        </authorList>
    </citation>
    <scope>NUCLEOTIDE SEQUENCE [LARGE SCALE GENOMIC DNA]</scope>
    <source>
        <strain evidence="1 2">DSM 21164</strain>
    </source>
</reference>
<dbReference type="InterPro" id="IPR009921">
    <property type="entry name" value="YehS-like"/>
</dbReference>